<dbReference type="Proteomes" id="UP001620645">
    <property type="component" value="Unassembled WGS sequence"/>
</dbReference>
<evidence type="ECO:0000313" key="3">
    <source>
        <dbReference type="Proteomes" id="UP001620645"/>
    </source>
</evidence>
<proteinExistence type="predicted"/>
<name>A0ABD2K809_HETSC</name>
<accession>A0ABD2K809</accession>
<comment type="caution">
    <text evidence="2">The sequence shown here is derived from an EMBL/GenBank/DDBJ whole genome shotgun (WGS) entry which is preliminary data.</text>
</comment>
<evidence type="ECO:0000256" key="1">
    <source>
        <dbReference type="SAM" id="Phobius"/>
    </source>
</evidence>
<keyword evidence="3" id="KW-1185">Reference proteome</keyword>
<keyword evidence="1" id="KW-0812">Transmembrane</keyword>
<organism evidence="2 3">
    <name type="scientific">Heterodera schachtii</name>
    <name type="common">Sugarbeet cyst nematode worm</name>
    <name type="synonym">Tylenchus schachtii</name>
    <dbReference type="NCBI Taxonomy" id="97005"/>
    <lineage>
        <taxon>Eukaryota</taxon>
        <taxon>Metazoa</taxon>
        <taxon>Ecdysozoa</taxon>
        <taxon>Nematoda</taxon>
        <taxon>Chromadorea</taxon>
        <taxon>Rhabditida</taxon>
        <taxon>Tylenchina</taxon>
        <taxon>Tylenchomorpha</taxon>
        <taxon>Tylenchoidea</taxon>
        <taxon>Heteroderidae</taxon>
        <taxon>Heteroderinae</taxon>
        <taxon>Heterodera</taxon>
    </lineage>
</organism>
<evidence type="ECO:0000313" key="2">
    <source>
        <dbReference type="EMBL" id="KAL3099037.1"/>
    </source>
</evidence>
<gene>
    <name evidence="2" type="ORF">niasHS_001025</name>
</gene>
<dbReference type="AlphaFoldDB" id="A0ABD2K809"/>
<keyword evidence="1" id="KW-1133">Transmembrane helix</keyword>
<sequence length="150" mass="16278">MLTLTIVNTALIIATCILLIYLLFFAVLFSTSNHQLEELRGKINTVDYCSVSWHPLSACSAMCQGVGDDYPTRSSLTSTISLRLPTCFLPSVSVICPVPSPLFFLLLVHEILHNACSSCPPFPPRLSVTSARKGEELELKLCVGAAAAYT</sequence>
<feature type="transmembrane region" description="Helical" evidence="1">
    <location>
        <begin position="6"/>
        <end position="30"/>
    </location>
</feature>
<dbReference type="EMBL" id="JBICCN010000042">
    <property type="protein sequence ID" value="KAL3099037.1"/>
    <property type="molecule type" value="Genomic_DNA"/>
</dbReference>
<protein>
    <submittedName>
        <fullName evidence="2">Uncharacterized protein</fullName>
    </submittedName>
</protein>
<keyword evidence="1" id="KW-0472">Membrane</keyword>
<reference evidence="2 3" key="1">
    <citation type="submission" date="2024-10" db="EMBL/GenBank/DDBJ databases">
        <authorList>
            <person name="Kim D."/>
        </authorList>
    </citation>
    <scope>NUCLEOTIDE SEQUENCE [LARGE SCALE GENOMIC DNA]</scope>
    <source>
        <strain evidence="2">Taebaek</strain>
    </source>
</reference>